<feature type="compositionally biased region" description="Pro residues" evidence="1">
    <location>
        <begin position="450"/>
        <end position="459"/>
    </location>
</feature>
<keyword evidence="3" id="KW-1185">Reference proteome</keyword>
<feature type="compositionally biased region" description="Polar residues" evidence="1">
    <location>
        <begin position="422"/>
        <end position="431"/>
    </location>
</feature>
<feature type="compositionally biased region" description="Polar residues" evidence="1">
    <location>
        <begin position="388"/>
        <end position="407"/>
    </location>
</feature>
<accession>A0A9W8DWT7</accession>
<name>A0A9W8DWT7_9FUNG</name>
<dbReference type="Proteomes" id="UP001150569">
    <property type="component" value="Unassembled WGS sequence"/>
</dbReference>
<reference evidence="2" key="1">
    <citation type="submission" date="2022-07" db="EMBL/GenBank/DDBJ databases">
        <title>Phylogenomic reconstructions and comparative analyses of Kickxellomycotina fungi.</title>
        <authorList>
            <person name="Reynolds N.K."/>
            <person name="Stajich J.E."/>
            <person name="Barry K."/>
            <person name="Grigoriev I.V."/>
            <person name="Crous P."/>
            <person name="Smith M.E."/>
        </authorList>
    </citation>
    <scope>NUCLEOTIDE SEQUENCE</scope>
    <source>
        <strain evidence="2">RSA 861</strain>
    </source>
</reference>
<evidence type="ECO:0000256" key="1">
    <source>
        <dbReference type="SAM" id="MobiDB-lite"/>
    </source>
</evidence>
<protein>
    <submittedName>
        <fullName evidence="2">Uncharacterized protein</fullName>
    </submittedName>
</protein>
<feature type="compositionally biased region" description="Low complexity" evidence="1">
    <location>
        <begin position="494"/>
        <end position="507"/>
    </location>
</feature>
<dbReference type="AlphaFoldDB" id="A0A9W8DWT7"/>
<feature type="region of interest" description="Disordered" evidence="1">
    <location>
        <begin position="362"/>
        <end position="534"/>
    </location>
</feature>
<evidence type="ECO:0000313" key="3">
    <source>
        <dbReference type="Proteomes" id="UP001150569"/>
    </source>
</evidence>
<evidence type="ECO:0000313" key="2">
    <source>
        <dbReference type="EMBL" id="KAJ1927280.1"/>
    </source>
</evidence>
<gene>
    <name evidence="2" type="ORF">IWQ60_003052</name>
</gene>
<comment type="caution">
    <text evidence="2">The sequence shown here is derived from an EMBL/GenBank/DDBJ whole genome shotgun (WGS) entry which is preliminary data.</text>
</comment>
<organism evidence="2 3">
    <name type="scientific">Tieghemiomyces parasiticus</name>
    <dbReference type="NCBI Taxonomy" id="78921"/>
    <lineage>
        <taxon>Eukaryota</taxon>
        <taxon>Fungi</taxon>
        <taxon>Fungi incertae sedis</taxon>
        <taxon>Zoopagomycota</taxon>
        <taxon>Kickxellomycotina</taxon>
        <taxon>Dimargaritomycetes</taxon>
        <taxon>Dimargaritales</taxon>
        <taxon>Dimargaritaceae</taxon>
        <taxon>Tieghemiomyces</taxon>
    </lineage>
</organism>
<dbReference type="EMBL" id="JANBPT010000125">
    <property type="protein sequence ID" value="KAJ1927280.1"/>
    <property type="molecule type" value="Genomic_DNA"/>
</dbReference>
<feature type="compositionally biased region" description="Low complexity" evidence="1">
    <location>
        <begin position="362"/>
        <end position="376"/>
    </location>
</feature>
<proteinExistence type="predicted"/>
<sequence length="573" mass="62970">MPFFNPAYSAYDLPGGLDASHSSPAHPARRPADSIVLVHPTVIDTLFNSPRELHRGDWPRPLVRLFSALDSPQATHLARQALHPFQGHYAYLIHSVQTAMSFCLLILPNLVHALSGFALFDVQPTAGQALGWSERRALDMQFPQLLHCLLVLAVLWQEFHRMCRSVFPTEVEQLAPTVARELVTLRDRGVCVLNHVGHEVTRLWCRWKVMQNPQLPPVVDRLADNQHSYMDIYGKCENFIKLLILSVKAVDDAKQIVKCPPLALNYFTPLANHSLDLTLHNPALIARPNGAPVAKHARFALEPPAARTKGSLPLQQQASSPLSLHRSVSGLAAHAAASSRPRLIRKRNISLPVLNDVALAAGTTTPTRPPARLVATSPAHFPQPSPYTLPNESTDTNLFSSCRVPSQTETAPTPPPIASAANNLRQKLTSKPSRHSRQQPQPARSVPQFIRPPPSPPRRLPTHPATDRHANPDNARAGKTRWSRFKGLIMGKLSASPSRPTSVRVPSNDQAHLPTKGRGRREEPSFVGDDGSSTSTAGAVTVLESRHREFILSKQDVASMTMDITGFSAPRAF</sequence>